<accession>A0A7E4VS58</accession>
<sequence length="593" mass="68880">MASLLNIESQTYKGSVENVESGPITKFEDHVKKVICVDNIKNEVFRKYGVTQLGRQFLLLHCHKWYHKVYLLHEPLIDDNGEYVKPYPSVVCTNFYNGKKAREHLKITHYNLQAETKYGDHMFSCFDKFEAAIQKERGIEVYRIRDIDADGSPFIIILKKRSSTCVVITMKSTDSHLYTEEVSTKIADLHIRKKRDKLKGFFLSSEPIDNIVLTKPIEYKNPFNKHEFTTSFLNDAYTQTLDQVPEFVAFVEESVIRAFRGEECYRKYGITEAGQHFVFVVSKVDYYIVRLVMEPNERWELAEAIKDYSCNFHLPKMRNRFLIDNWVDQACQALINKNNKKIMYFWHWITHGASLRLSNFSSLSELESGLHRGNHIQRNLKVGSFNPTHHDGIYLGNGKVAHFTTENAAGFFNSKGGSGPGIVSLETFLHGEDTLTVKIYYPVRPQSHEAIAQNAIKLVNNAAWRKKYNLATRNCQLFAKLCVYKKFERKMVEEQKSCLDKLISDIIWIGEFWQLAIIYVFFTAFFTAILHEFWDNLQLELIIVHTAYIIIGGPLIICLYKRSKARKEAEKTYKKRIETAIEIEAETPFLNQT</sequence>
<protein>
    <submittedName>
        <fullName evidence="4">LRAT domain-containing protein</fullName>
    </submittedName>
</protein>
<evidence type="ECO:0000313" key="3">
    <source>
        <dbReference type="Proteomes" id="UP000492821"/>
    </source>
</evidence>
<feature type="transmembrane region" description="Helical" evidence="1">
    <location>
        <begin position="506"/>
        <end position="530"/>
    </location>
</feature>
<evidence type="ECO:0000259" key="2">
    <source>
        <dbReference type="Pfam" id="PF04970"/>
    </source>
</evidence>
<reference evidence="4" key="2">
    <citation type="submission" date="2020-10" db="UniProtKB">
        <authorList>
            <consortium name="WormBaseParasite"/>
        </authorList>
    </citation>
    <scope>IDENTIFICATION</scope>
</reference>
<dbReference type="AlphaFoldDB" id="A0A7E4VS58"/>
<evidence type="ECO:0000256" key="1">
    <source>
        <dbReference type="SAM" id="Phobius"/>
    </source>
</evidence>
<dbReference type="Gene3D" id="3.90.1720.10">
    <property type="entry name" value="endopeptidase domain like (from Nostoc punctiforme)"/>
    <property type="match status" value="1"/>
</dbReference>
<name>A0A7E4VS58_PANRE</name>
<dbReference type="Proteomes" id="UP000492821">
    <property type="component" value="Unassembled WGS sequence"/>
</dbReference>
<dbReference type="InterPro" id="IPR007053">
    <property type="entry name" value="LRAT_dom"/>
</dbReference>
<keyword evidence="1" id="KW-1133">Transmembrane helix</keyword>
<evidence type="ECO:0000313" key="4">
    <source>
        <dbReference type="WBParaSite" id="Pan_g24222.t1"/>
    </source>
</evidence>
<proteinExistence type="predicted"/>
<feature type="transmembrane region" description="Helical" evidence="1">
    <location>
        <begin position="542"/>
        <end position="560"/>
    </location>
</feature>
<reference evidence="3" key="1">
    <citation type="journal article" date="2013" name="Genetics">
        <title>The draft genome and transcriptome of Panagrellus redivivus are shaped by the harsh demands of a free-living lifestyle.</title>
        <authorList>
            <person name="Srinivasan J."/>
            <person name="Dillman A.R."/>
            <person name="Macchietto M.G."/>
            <person name="Heikkinen L."/>
            <person name="Lakso M."/>
            <person name="Fracchia K.M."/>
            <person name="Antoshechkin I."/>
            <person name="Mortazavi A."/>
            <person name="Wong G."/>
            <person name="Sternberg P.W."/>
        </authorList>
    </citation>
    <scope>NUCLEOTIDE SEQUENCE [LARGE SCALE GENOMIC DNA]</scope>
    <source>
        <strain evidence="3">MT8872</strain>
    </source>
</reference>
<keyword evidence="1" id="KW-0812">Transmembrane</keyword>
<organism evidence="3 4">
    <name type="scientific">Panagrellus redivivus</name>
    <name type="common">Microworm</name>
    <dbReference type="NCBI Taxonomy" id="6233"/>
    <lineage>
        <taxon>Eukaryota</taxon>
        <taxon>Metazoa</taxon>
        <taxon>Ecdysozoa</taxon>
        <taxon>Nematoda</taxon>
        <taxon>Chromadorea</taxon>
        <taxon>Rhabditida</taxon>
        <taxon>Tylenchina</taxon>
        <taxon>Panagrolaimomorpha</taxon>
        <taxon>Panagrolaimoidea</taxon>
        <taxon>Panagrolaimidae</taxon>
        <taxon>Panagrellus</taxon>
    </lineage>
</organism>
<dbReference type="Pfam" id="PF04970">
    <property type="entry name" value="LRAT"/>
    <property type="match status" value="1"/>
</dbReference>
<dbReference type="WBParaSite" id="Pan_g24222.t1">
    <property type="protein sequence ID" value="Pan_g24222.t1"/>
    <property type="gene ID" value="Pan_g24222"/>
</dbReference>
<keyword evidence="1" id="KW-0472">Membrane</keyword>
<keyword evidence="3" id="KW-1185">Reference proteome</keyword>
<feature type="domain" description="LRAT" evidence="2">
    <location>
        <begin position="387"/>
        <end position="486"/>
    </location>
</feature>